<sequence length="220" mass="24346">MYSIGRTPAHPHCATSRTCHSSRVRNRDGAPRRRMWRRRRRARGGRPAGPGAGDWDRRGARGRHARRARTRTPATRSGAPRRPQARGRRMYGGGRDWGSGRAARTRYSSRVRGGASRGDMRPGPATARSRAALQCLGPGRRSTRWCKRWDPERDAATAATPMCALRTVDGGRERTAQASARRLDGGREGRGDMGEETKEWLTVTAPQNAVMITVTTCVGY</sequence>
<protein>
    <submittedName>
        <fullName evidence="2">Uncharacterized protein</fullName>
    </submittedName>
</protein>
<feature type="compositionally biased region" description="Basic residues" evidence="1">
    <location>
        <begin position="32"/>
        <end position="44"/>
    </location>
</feature>
<accession>A0AAD6VNQ7</accession>
<evidence type="ECO:0000313" key="2">
    <source>
        <dbReference type="EMBL" id="KAJ7215392.1"/>
    </source>
</evidence>
<proteinExistence type="predicted"/>
<dbReference type="EMBL" id="JARJCW010000017">
    <property type="protein sequence ID" value="KAJ7215392.1"/>
    <property type="molecule type" value="Genomic_DNA"/>
</dbReference>
<dbReference type="AlphaFoldDB" id="A0AAD6VNQ7"/>
<name>A0AAD6VNQ7_9AGAR</name>
<comment type="caution">
    <text evidence="2">The sequence shown here is derived from an EMBL/GenBank/DDBJ whole genome shotgun (WGS) entry which is preliminary data.</text>
</comment>
<dbReference type="Proteomes" id="UP001219525">
    <property type="component" value="Unassembled WGS sequence"/>
</dbReference>
<feature type="compositionally biased region" description="Basic residues" evidence="1">
    <location>
        <begin position="60"/>
        <end position="70"/>
    </location>
</feature>
<feature type="region of interest" description="Disordered" evidence="1">
    <location>
        <begin position="171"/>
        <end position="193"/>
    </location>
</feature>
<reference evidence="2" key="1">
    <citation type="submission" date="2023-03" db="EMBL/GenBank/DDBJ databases">
        <title>Massive genome expansion in bonnet fungi (Mycena s.s.) driven by repeated elements and novel gene families across ecological guilds.</title>
        <authorList>
            <consortium name="Lawrence Berkeley National Laboratory"/>
            <person name="Harder C.B."/>
            <person name="Miyauchi S."/>
            <person name="Viragh M."/>
            <person name="Kuo A."/>
            <person name="Thoen E."/>
            <person name="Andreopoulos B."/>
            <person name="Lu D."/>
            <person name="Skrede I."/>
            <person name="Drula E."/>
            <person name="Henrissat B."/>
            <person name="Morin E."/>
            <person name="Kohler A."/>
            <person name="Barry K."/>
            <person name="LaButti K."/>
            <person name="Morin E."/>
            <person name="Salamov A."/>
            <person name="Lipzen A."/>
            <person name="Mereny Z."/>
            <person name="Hegedus B."/>
            <person name="Baldrian P."/>
            <person name="Stursova M."/>
            <person name="Weitz H."/>
            <person name="Taylor A."/>
            <person name="Grigoriev I.V."/>
            <person name="Nagy L.G."/>
            <person name="Martin F."/>
            <person name="Kauserud H."/>
        </authorList>
    </citation>
    <scope>NUCLEOTIDE SEQUENCE</scope>
    <source>
        <strain evidence="2">9144</strain>
    </source>
</reference>
<evidence type="ECO:0000256" key="1">
    <source>
        <dbReference type="SAM" id="MobiDB-lite"/>
    </source>
</evidence>
<gene>
    <name evidence="2" type="ORF">GGX14DRAFT_391827</name>
</gene>
<organism evidence="2 3">
    <name type="scientific">Mycena pura</name>
    <dbReference type="NCBI Taxonomy" id="153505"/>
    <lineage>
        <taxon>Eukaryota</taxon>
        <taxon>Fungi</taxon>
        <taxon>Dikarya</taxon>
        <taxon>Basidiomycota</taxon>
        <taxon>Agaricomycotina</taxon>
        <taxon>Agaricomycetes</taxon>
        <taxon>Agaricomycetidae</taxon>
        <taxon>Agaricales</taxon>
        <taxon>Marasmiineae</taxon>
        <taxon>Mycenaceae</taxon>
        <taxon>Mycena</taxon>
    </lineage>
</organism>
<keyword evidence="3" id="KW-1185">Reference proteome</keyword>
<feature type="region of interest" description="Disordered" evidence="1">
    <location>
        <begin position="1"/>
        <end position="129"/>
    </location>
</feature>
<evidence type="ECO:0000313" key="3">
    <source>
        <dbReference type="Proteomes" id="UP001219525"/>
    </source>
</evidence>
<feature type="compositionally biased region" description="Low complexity" evidence="1">
    <location>
        <begin position="71"/>
        <end position="82"/>
    </location>
</feature>